<feature type="compositionally biased region" description="Basic and acidic residues" evidence="1">
    <location>
        <begin position="12"/>
        <end position="24"/>
    </location>
</feature>
<reference evidence="3" key="1">
    <citation type="journal article" date="2019" name="Int. J. Syst. Evol. Microbiol.">
        <title>The Global Catalogue of Microorganisms (GCM) 10K type strain sequencing project: providing services to taxonomists for standard genome sequencing and annotation.</title>
        <authorList>
            <consortium name="The Broad Institute Genomics Platform"/>
            <consortium name="The Broad Institute Genome Sequencing Center for Infectious Disease"/>
            <person name="Wu L."/>
            <person name="Ma J."/>
        </authorList>
    </citation>
    <scope>NUCLEOTIDE SEQUENCE [LARGE SCALE GENOMIC DNA]</scope>
    <source>
        <strain evidence="3">JCM 17342</strain>
    </source>
</reference>
<comment type="caution">
    <text evidence="2">The sequence shown here is derived from an EMBL/GenBank/DDBJ whole genome shotgun (WGS) entry which is preliminary data.</text>
</comment>
<keyword evidence="3" id="KW-1185">Reference proteome</keyword>
<feature type="compositionally biased region" description="Basic residues" evidence="1">
    <location>
        <begin position="1"/>
        <end position="11"/>
    </location>
</feature>
<name>A0ABP7S7I5_9PSEU</name>
<sequence>MCISLPHKHSRGVLETHRNRRPQEDSVVSRTSRVAQLTVAALAALALPVAIAPTASADIGQCLKYLERVGIETDRTHDNACVYGELGFDSDYYFERCVDELLEAGVKAYDARRACERATW</sequence>
<evidence type="ECO:0000313" key="2">
    <source>
        <dbReference type="EMBL" id="GAA4007886.1"/>
    </source>
</evidence>
<organism evidence="2 3">
    <name type="scientific">Allokutzneria multivorans</name>
    <dbReference type="NCBI Taxonomy" id="1142134"/>
    <lineage>
        <taxon>Bacteria</taxon>
        <taxon>Bacillati</taxon>
        <taxon>Actinomycetota</taxon>
        <taxon>Actinomycetes</taxon>
        <taxon>Pseudonocardiales</taxon>
        <taxon>Pseudonocardiaceae</taxon>
        <taxon>Allokutzneria</taxon>
    </lineage>
</organism>
<evidence type="ECO:0000313" key="3">
    <source>
        <dbReference type="Proteomes" id="UP001501747"/>
    </source>
</evidence>
<accession>A0ABP7S7I5</accession>
<dbReference type="Proteomes" id="UP001501747">
    <property type="component" value="Unassembled WGS sequence"/>
</dbReference>
<gene>
    <name evidence="2" type="ORF">GCM10022247_32570</name>
</gene>
<proteinExistence type="predicted"/>
<evidence type="ECO:0000256" key="1">
    <source>
        <dbReference type="SAM" id="MobiDB-lite"/>
    </source>
</evidence>
<dbReference type="EMBL" id="BAABAL010000009">
    <property type="protein sequence ID" value="GAA4007886.1"/>
    <property type="molecule type" value="Genomic_DNA"/>
</dbReference>
<protein>
    <submittedName>
        <fullName evidence="2">Uncharacterized protein</fullName>
    </submittedName>
</protein>
<feature type="region of interest" description="Disordered" evidence="1">
    <location>
        <begin position="1"/>
        <end position="25"/>
    </location>
</feature>